<protein>
    <submittedName>
        <fullName evidence="5">FAD-dependent oxidoreductase</fullName>
    </submittedName>
</protein>
<feature type="domain" description="FAD-binding" evidence="4">
    <location>
        <begin position="6"/>
        <end position="367"/>
    </location>
</feature>
<organism evidence="5 6">
    <name type="scientific">Novosphingobium cyanobacteriorum</name>
    <dbReference type="NCBI Taxonomy" id="3024215"/>
    <lineage>
        <taxon>Bacteria</taxon>
        <taxon>Pseudomonadati</taxon>
        <taxon>Pseudomonadota</taxon>
        <taxon>Alphaproteobacteria</taxon>
        <taxon>Sphingomonadales</taxon>
        <taxon>Sphingomonadaceae</taxon>
        <taxon>Novosphingobium</taxon>
    </lineage>
</organism>
<dbReference type="PANTHER" id="PTHR43004">
    <property type="entry name" value="TRK SYSTEM POTASSIUM UPTAKE PROTEIN"/>
    <property type="match status" value="1"/>
</dbReference>
<dbReference type="NCBIfam" id="NF004780">
    <property type="entry name" value="PRK06126.1"/>
    <property type="match status" value="1"/>
</dbReference>
<dbReference type="Gene3D" id="3.50.50.60">
    <property type="entry name" value="FAD/NAD(P)-binding domain"/>
    <property type="match status" value="1"/>
</dbReference>
<dbReference type="PRINTS" id="PR00420">
    <property type="entry name" value="RNGMNOXGNASE"/>
</dbReference>
<evidence type="ECO:0000259" key="4">
    <source>
        <dbReference type="Pfam" id="PF01494"/>
    </source>
</evidence>
<reference evidence="5 6" key="1">
    <citation type="submission" date="2023-03" db="EMBL/GenBank/DDBJ databases">
        <title>Novosphingobium cyanobacteriorum sp. nov., isolated from a eutrophic reservoir during the Microcystis bloom period.</title>
        <authorList>
            <person name="Kang M."/>
            <person name="Le V."/>
            <person name="Ko S.-R."/>
            <person name="Lee S.-A."/>
            <person name="Ahn C.-Y."/>
        </authorList>
    </citation>
    <scope>NUCLEOTIDE SEQUENCE [LARGE SCALE GENOMIC DNA]</scope>
    <source>
        <strain evidence="5 6">HBC54</strain>
    </source>
</reference>
<dbReference type="Proteomes" id="UP001222770">
    <property type="component" value="Unassembled WGS sequence"/>
</dbReference>
<dbReference type="PANTHER" id="PTHR43004:SF19">
    <property type="entry name" value="BINDING MONOOXYGENASE, PUTATIVE (JCVI)-RELATED"/>
    <property type="match status" value="1"/>
</dbReference>
<keyword evidence="2" id="KW-0285">Flavoprotein</keyword>
<evidence type="ECO:0000256" key="1">
    <source>
        <dbReference type="ARBA" id="ARBA00001974"/>
    </source>
</evidence>
<dbReference type="RefSeq" id="WP_277277653.1">
    <property type="nucleotide sequence ID" value="NZ_JAROCY010000009.1"/>
</dbReference>
<dbReference type="SUPFAM" id="SSF51905">
    <property type="entry name" value="FAD/NAD(P)-binding domain"/>
    <property type="match status" value="1"/>
</dbReference>
<comment type="cofactor">
    <cofactor evidence="1">
        <name>FAD</name>
        <dbReference type="ChEBI" id="CHEBI:57692"/>
    </cofactor>
</comment>
<dbReference type="Pfam" id="PF01494">
    <property type="entry name" value="FAD_binding_3"/>
    <property type="match status" value="1"/>
</dbReference>
<keyword evidence="3" id="KW-0274">FAD</keyword>
<accession>A0ABT6CIF2</accession>
<dbReference type="InterPro" id="IPR036188">
    <property type="entry name" value="FAD/NAD-bd_sf"/>
</dbReference>
<evidence type="ECO:0000313" key="6">
    <source>
        <dbReference type="Proteomes" id="UP001222770"/>
    </source>
</evidence>
<dbReference type="InterPro" id="IPR050641">
    <property type="entry name" value="RIFMO-like"/>
</dbReference>
<dbReference type="InterPro" id="IPR002938">
    <property type="entry name" value="FAD-bd"/>
</dbReference>
<sequence length="556" mass="61021">MPLPHEAPVIIVGAGPVGLCLALDLAWRGVPSVVLERSPAGANETVRCNHVSSRTMETFRRLGFASQVRAVGLPDDYPNDVAVRTRATGRVLTRIPIPCRRDRFTVTDVPDGWWPTPEPPHRVNQIFFEPILLERAVVNPLITLRNDVEVSGFRESDDGVICEATCLRTGERLAYNGQYLVGCDGGGSTVRKAIGAVLEGDAVIQRVQSTYFRAPDLLGRISGDPAWMSYLYIGGRAGNLVAIDGKETWLLHNYLLPEEGGFEDVDRDYWLRALLGVDGSFEYDIIRQEDWIGRRLVANRLRSGRTFICGDAAHLWVPYAGYGMNAGIADAMNLSWLLAATVNGWASPAILDAYEAERHPITEQVSRYAMSHAQKAIAERLGIPAEIDDDGPEADAVRHRIGEEAYALHVQQFACAGLNFGYFYPHSPIIAYDAEQAPAYTMYDYTPSTVPGCRTPHFRLADGASLYDRMGPGYTLLVFQSETRIAPLVGAALQAGMPLTVLDLSGEQRPEAYRHDLLLSRPDGHVAWRGDTLPDDVSSLVARLCGHAQPALADAI</sequence>
<evidence type="ECO:0000313" key="5">
    <source>
        <dbReference type="EMBL" id="MDF8333700.1"/>
    </source>
</evidence>
<dbReference type="EMBL" id="JAROCY010000009">
    <property type="protein sequence ID" value="MDF8333700.1"/>
    <property type="molecule type" value="Genomic_DNA"/>
</dbReference>
<dbReference type="Gene3D" id="3.30.9.10">
    <property type="entry name" value="D-Amino Acid Oxidase, subunit A, domain 2"/>
    <property type="match status" value="1"/>
</dbReference>
<keyword evidence="6" id="KW-1185">Reference proteome</keyword>
<evidence type="ECO:0000256" key="3">
    <source>
        <dbReference type="ARBA" id="ARBA00022827"/>
    </source>
</evidence>
<name>A0ABT6CIF2_9SPHN</name>
<comment type="caution">
    <text evidence="5">The sequence shown here is derived from an EMBL/GenBank/DDBJ whole genome shotgun (WGS) entry which is preliminary data.</text>
</comment>
<dbReference type="Pfam" id="PF21274">
    <property type="entry name" value="Rng_hyd_C"/>
    <property type="match status" value="1"/>
</dbReference>
<gene>
    <name evidence="5" type="ORF">POM99_10855</name>
</gene>
<dbReference type="Gene3D" id="3.40.30.120">
    <property type="match status" value="1"/>
</dbReference>
<proteinExistence type="predicted"/>
<evidence type="ECO:0000256" key="2">
    <source>
        <dbReference type="ARBA" id="ARBA00022630"/>
    </source>
</evidence>